<comment type="similarity">
    <text evidence="2">Belongs to the CPA3 antiporters (TC 2.A.63) subunit F family.</text>
</comment>
<evidence type="ECO:0000256" key="1">
    <source>
        <dbReference type="ARBA" id="ARBA00004651"/>
    </source>
</evidence>
<dbReference type="Proteomes" id="UP000523821">
    <property type="component" value="Unassembled WGS sequence"/>
</dbReference>
<name>A0A7W9FKW4_9HYPH</name>
<dbReference type="RefSeq" id="WP_210308382.1">
    <property type="nucleotide sequence ID" value="NZ_JACHOO010000002.1"/>
</dbReference>
<evidence type="ECO:0000256" key="5">
    <source>
        <dbReference type="ARBA" id="ARBA00022692"/>
    </source>
</evidence>
<dbReference type="AlphaFoldDB" id="A0A7W9FKW4"/>
<dbReference type="EMBL" id="JACHOO010000002">
    <property type="protein sequence ID" value="MBB5751723.1"/>
    <property type="molecule type" value="Genomic_DNA"/>
</dbReference>
<dbReference type="GO" id="GO:0015385">
    <property type="term" value="F:sodium:proton antiporter activity"/>
    <property type="evidence" value="ECO:0007669"/>
    <property type="project" value="TreeGrafter"/>
</dbReference>
<dbReference type="PANTHER" id="PTHR34702:SF1">
    <property type="entry name" value="NA(+)_H(+) ANTIPORTER SUBUNIT F"/>
    <property type="match status" value="1"/>
</dbReference>
<evidence type="ECO:0000256" key="2">
    <source>
        <dbReference type="ARBA" id="ARBA00009212"/>
    </source>
</evidence>
<keyword evidence="5 8" id="KW-0812">Transmembrane</keyword>
<evidence type="ECO:0000313" key="10">
    <source>
        <dbReference type="Proteomes" id="UP000523821"/>
    </source>
</evidence>
<sequence length="105" mass="10796">MTLSGFSGGVLAAAMLAVLVALSLMVVRVLKGPTTFDRLVATNSIGNGAILLVALAGYLTGRPDFLDLGLTYALLNLIGTFAVLKFFDHGALGAEGRVEGGEGER</sequence>
<keyword evidence="10" id="KW-1185">Reference proteome</keyword>
<reference evidence="9 10" key="1">
    <citation type="submission" date="2020-08" db="EMBL/GenBank/DDBJ databases">
        <title>Genomic Encyclopedia of Type Strains, Phase IV (KMG-IV): sequencing the most valuable type-strain genomes for metagenomic binning, comparative biology and taxonomic classification.</title>
        <authorList>
            <person name="Goeker M."/>
        </authorList>
    </citation>
    <scope>NUCLEOTIDE SEQUENCE [LARGE SCALE GENOMIC DNA]</scope>
    <source>
        <strain evidence="9 10">DSM 16268</strain>
    </source>
</reference>
<comment type="caution">
    <text evidence="9">The sequence shown here is derived from an EMBL/GenBank/DDBJ whole genome shotgun (WGS) entry which is preliminary data.</text>
</comment>
<dbReference type="GO" id="GO:0005886">
    <property type="term" value="C:plasma membrane"/>
    <property type="evidence" value="ECO:0007669"/>
    <property type="project" value="UniProtKB-SubCell"/>
</dbReference>
<feature type="transmembrane region" description="Helical" evidence="8">
    <location>
        <begin position="6"/>
        <end position="27"/>
    </location>
</feature>
<feature type="transmembrane region" description="Helical" evidence="8">
    <location>
        <begin position="39"/>
        <end position="59"/>
    </location>
</feature>
<evidence type="ECO:0000313" key="9">
    <source>
        <dbReference type="EMBL" id="MBB5751723.1"/>
    </source>
</evidence>
<evidence type="ECO:0000256" key="6">
    <source>
        <dbReference type="ARBA" id="ARBA00022989"/>
    </source>
</evidence>
<dbReference type="InterPro" id="IPR007208">
    <property type="entry name" value="MrpF/PhaF-like"/>
</dbReference>
<proteinExistence type="inferred from homology"/>
<keyword evidence="7 8" id="KW-0472">Membrane</keyword>
<evidence type="ECO:0000256" key="4">
    <source>
        <dbReference type="ARBA" id="ARBA00022475"/>
    </source>
</evidence>
<keyword evidence="3" id="KW-0813">Transport</keyword>
<keyword evidence="4" id="KW-1003">Cell membrane</keyword>
<evidence type="ECO:0000256" key="7">
    <source>
        <dbReference type="ARBA" id="ARBA00023136"/>
    </source>
</evidence>
<dbReference type="Pfam" id="PF04066">
    <property type="entry name" value="MrpF_PhaF"/>
    <property type="match status" value="1"/>
</dbReference>
<protein>
    <submittedName>
        <fullName evidence="9">Multicomponent Na+:H+ antiporter subunit F</fullName>
    </submittedName>
</protein>
<dbReference type="PANTHER" id="PTHR34702">
    <property type="entry name" value="NA(+)/H(+) ANTIPORTER SUBUNIT F1"/>
    <property type="match status" value="1"/>
</dbReference>
<feature type="transmembrane region" description="Helical" evidence="8">
    <location>
        <begin position="65"/>
        <end position="87"/>
    </location>
</feature>
<keyword evidence="6 8" id="KW-1133">Transmembrane helix</keyword>
<gene>
    <name evidence="9" type="ORF">GGQ63_000775</name>
</gene>
<organism evidence="9 10">
    <name type="scientific">Prosthecomicrobium pneumaticum</name>
    <dbReference type="NCBI Taxonomy" id="81895"/>
    <lineage>
        <taxon>Bacteria</taxon>
        <taxon>Pseudomonadati</taxon>
        <taxon>Pseudomonadota</taxon>
        <taxon>Alphaproteobacteria</taxon>
        <taxon>Hyphomicrobiales</taxon>
        <taxon>Kaistiaceae</taxon>
        <taxon>Prosthecomicrobium</taxon>
    </lineage>
</organism>
<evidence type="ECO:0000256" key="3">
    <source>
        <dbReference type="ARBA" id="ARBA00022448"/>
    </source>
</evidence>
<evidence type="ECO:0000256" key="8">
    <source>
        <dbReference type="SAM" id="Phobius"/>
    </source>
</evidence>
<comment type="subcellular location">
    <subcellularLocation>
        <location evidence="1">Cell membrane</location>
        <topology evidence="1">Multi-pass membrane protein</topology>
    </subcellularLocation>
</comment>
<accession>A0A7W9FKW4</accession>